<gene>
    <name evidence="1" type="ORF">KIN20_009490</name>
</gene>
<dbReference type="AlphaFoldDB" id="A0AAD5MRV6"/>
<reference evidence="1" key="1">
    <citation type="submission" date="2021-06" db="EMBL/GenBank/DDBJ databases">
        <title>Parelaphostrongylus tenuis whole genome reference sequence.</title>
        <authorList>
            <person name="Garwood T.J."/>
            <person name="Larsen P.A."/>
            <person name="Fountain-Jones N.M."/>
            <person name="Garbe J.R."/>
            <person name="Macchietto M.G."/>
            <person name="Kania S.A."/>
            <person name="Gerhold R.W."/>
            <person name="Richards J.E."/>
            <person name="Wolf T.M."/>
        </authorList>
    </citation>
    <scope>NUCLEOTIDE SEQUENCE</scope>
    <source>
        <strain evidence="1">MNPRO001-30</strain>
        <tissue evidence="1">Meninges</tissue>
    </source>
</reference>
<sequence length="81" mass="8890">MSGNVGLFLSLSGPAEELNPSLYFSAENQGHFPATMTRSIISEVQKNNLTKNVQVQMAARELAHIQLVSEPVSQKGEYQVK</sequence>
<evidence type="ECO:0000313" key="1">
    <source>
        <dbReference type="EMBL" id="KAJ1352966.1"/>
    </source>
</evidence>
<dbReference type="EMBL" id="JAHQIW010001572">
    <property type="protein sequence ID" value="KAJ1352966.1"/>
    <property type="molecule type" value="Genomic_DNA"/>
</dbReference>
<keyword evidence="2" id="KW-1185">Reference proteome</keyword>
<accession>A0AAD5MRV6</accession>
<dbReference type="Proteomes" id="UP001196413">
    <property type="component" value="Unassembled WGS sequence"/>
</dbReference>
<proteinExistence type="predicted"/>
<name>A0AAD5MRV6_PARTN</name>
<evidence type="ECO:0000313" key="2">
    <source>
        <dbReference type="Proteomes" id="UP001196413"/>
    </source>
</evidence>
<protein>
    <submittedName>
        <fullName evidence="1">Uncharacterized protein</fullName>
    </submittedName>
</protein>
<organism evidence="1 2">
    <name type="scientific">Parelaphostrongylus tenuis</name>
    <name type="common">Meningeal worm</name>
    <dbReference type="NCBI Taxonomy" id="148309"/>
    <lineage>
        <taxon>Eukaryota</taxon>
        <taxon>Metazoa</taxon>
        <taxon>Ecdysozoa</taxon>
        <taxon>Nematoda</taxon>
        <taxon>Chromadorea</taxon>
        <taxon>Rhabditida</taxon>
        <taxon>Rhabditina</taxon>
        <taxon>Rhabditomorpha</taxon>
        <taxon>Strongyloidea</taxon>
        <taxon>Metastrongylidae</taxon>
        <taxon>Parelaphostrongylus</taxon>
    </lineage>
</organism>
<comment type="caution">
    <text evidence="1">The sequence shown here is derived from an EMBL/GenBank/DDBJ whole genome shotgun (WGS) entry which is preliminary data.</text>
</comment>